<keyword evidence="3" id="KW-0134">Cell wall</keyword>
<comment type="caution">
    <text evidence="10">The sequence shown here is derived from an EMBL/GenBank/DDBJ whole genome shotgun (WGS) entry which is preliminary data.</text>
</comment>
<evidence type="ECO:0000256" key="3">
    <source>
        <dbReference type="ARBA" id="ARBA00022512"/>
    </source>
</evidence>
<evidence type="ECO:0000313" key="11">
    <source>
        <dbReference type="Proteomes" id="UP001229421"/>
    </source>
</evidence>
<keyword evidence="11" id="KW-1185">Reference proteome</keyword>
<dbReference type="InterPro" id="IPR000743">
    <property type="entry name" value="Glyco_hydro_28"/>
</dbReference>
<dbReference type="InterPro" id="IPR011050">
    <property type="entry name" value="Pectin_lyase_fold/virulence"/>
</dbReference>
<name>A0AAD8P1Z3_TARER</name>
<keyword evidence="6 9" id="KW-0326">Glycosidase</keyword>
<dbReference type="GO" id="GO:0071555">
    <property type="term" value="P:cell wall organization"/>
    <property type="evidence" value="ECO:0007669"/>
    <property type="project" value="UniProtKB-KW"/>
</dbReference>
<dbReference type="InterPro" id="IPR012334">
    <property type="entry name" value="Pectin_lyas_fold"/>
</dbReference>
<dbReference type="PANTHER" id="PTHR31375">
    <property type="match status" value="1"/>
</dbReference>
<dbReference type="Gene3D" id="2.160.20.10">
    <property type="entry name" value="Single-stranded right-handed beta-helix, Pectin lyase-like"/>
    <property type="match status" value="1"/>
</dbReference>
<dbReference type="Proteomes" id="UP001229421">
    <property type="component" value="Unassembled WGS sequence"/>
</dbReference>
<evidence type="ECO:0000256" key="6">
    <source>
        <dbReference type="ARBA" id="ARBA00023295"/>
    </source>
</evidence>
<dbReference type="PROSITE" id="PS00502">
    <property type="entry name" value="POLYGALACTURONASE"/>
    <property type="match status" value="1"/>
</dbReference>
<evidence type="ECO:0000256" key="8">
    <source>
        <dbReference type="PROSITE-ProRule" id="PRU10052"/>
    </source>
</evidence>
<accession>A0AAD8P1Z3</accession>
<keyword evidence="5 9" id="KW-0378">Hydrolase</keyword>
<proteinExistence type="inferred from homology"/>
<dbReference type="AlphaFoldDB" id="A0AAD8P1Z3"/>
<evidence type="ECO:0000256" key="4">
    <source>
        <dbReference type="ARBA" id="ARBA00022525"/>
    </source>
</evidence>
<comment type="subcellular location">
    <subcellularLocation>
        <location evidence="1">Secreted</location>
        <location evidence="1">Cell wall</location>
    </subcellularLocation>
</comment>
<gene>
    <name evidence="10" type="ORF">QVD17_13143</name>
</gene>
<feature type="active site" evidence="8">
    <location>
        <position position="248"/>
    </location>
</feature>
<dbReference type="GO" id="GO:0005975">
    <property type="term" value="P:carbohydrate metabolic process"/>
    <property type="evidence" value="ECO:0007669"/>
    <property type="project" value="InterPro"/>
</dbReference>
<dbReference type="EMBL" id="JAUHHV010000003">
    <property type="protein sequence ID" value="KAK1430428.1"/>
    <property type="molecule type" value="Genomic_DNA"/>
</dbReference>
<organism evidence="10 11">
    <name type="scientific">Tagetes erecta</name>
    <name type="common">African marigold</name>
    <dbReference type="NCBI Taxonomy" id="13708"/>
    <lineage>
        <taxon>Eukaryota</taxon>
        <taxon>Viridiplantae</taxon>
        <taxon>Streptophyta</taxon>
        <taxon>Embryophyta</taxon>
        <taxon>Tracheophyta</taxon>
        <taxon>Spermatophyta</taxon>
        <taxon>Magnoliopsida</taxon>
        <taxon>eudicotyledons</taxon>
        <taxon>Gunneridae</taxon>
        <taxon>Pentapetalae</taxon>
        <taxon>asterids</taxon>
        <taxon>campanulids</taxon>
        <taxon>Asterales</taxon>
        <taxon>Asteraceae</taxon>
        <taxon>Asteroideae</taxon>
        <taxon>Heliantheae alliance</taxon>
        <taxon>Tageteae</taxon>
        <taxon>Tagetes</taxon>
    </lineage>
</organism>
<dbReference type="Pfam" id="PF00295">
    <property type="entry name" value="Glyco_hydro_28"/>
    <property type="match status" value="1"/>
</dbReference>
<evidence type="ECO:0000313" key="10">
    <source>
        <dbReference type="EMBL" id="KAK1430428.1"/>
    </source>
</evidence>
<dbReference type="SUPFAM" id="SSF51126">
    <property type="entry name" value="Pectin lyase-like"/>
    <property type="match status" value="1"/>
</dbReference>
<evidence type="ECO:0000256" key="5">
    <source>
        <dbReference type="ARBA" id="ARBA00022801"/>
    </source>
</evidence>
<dbReference type="GO" id="GO:0004650">
    <property type="term" value="F:polygalacturonase activity"/>
    <property type="evidence" value="ECO:0007669"/>
    <property type="project" value="InterPro"/>
</dbReference>
<keyword evidence="7" id="KW-0961">Cell wall biogenesis/degradation</keyword>
<comment type="similarity">
    <text evidence="2 9">Belongs to the glycosyl hydrolase 28 family.</text>
</comment>
<evidence type="ECO:0000256" key="7">
    <source>
        <dbReference type="ARBA" id="ARBA00023316"/>
    </source>
</evidence>
<sequence length="426" mass="45267">MATYSTIAVTFALGIIIGFVLMQPPKLLFSTKECDAKDVEVVTNDVSQALTNAWKLACGSTGRSVFKLTTNNSTVGPLTFDGPCKATKMVVNVVGDVIAIPKASWPDNSADAWIKFTKVQNLEIFGRGKFIGNGKSGWWKCKNSKINTCENNPTALAFHNCNNLNLIGVTSIDSPRNHITINHCNGTTISNINLIAYGMSPNTDGIDISDTNGVHINGGHIGTGDDCIAINGGSFNINITGLNCGPGHGISIGSLGRNSATEEVSNIMVMGATFTDTQNGVRIKTVPGGSGSASHITFSNIGMTRVQNPILLTQFYCPHVDPKDCKNKPQMVKISDVTFSDIHGTSATSNAINITCSPNKDSCVGITLRNINITPNTAIATCKNAVDVHLIGNVTPYVKCTRGADVIEMPLDHDDYNESQRAIATS</sequence>
<evidence type="ECO:0000256" key="1">
    <source>
        <dbReference type="ARBA" id="ARBA00004191"/>
    </source>
</evidence>
<reference evidence="10" key="1">
    <citation type="journal article" date="2023" name="bioRxiv">
        <title>Improved chromosome-level genome assembly for marigold (Tagetes erecta).</title>
        <authorList>
            <person name="Jiang F."/>
            <person name="Yuan L."/>
            <person name="Wang S."/>
            <person name="Wang H."/>
            <person name="Xu D."/>
            <person name="Wang A."/>
            <person name="Fan W."/>
        </authorList>
    </citation>
    <scope>NUCLEOTIDE SEQUENCE</scope>
    <source>
        <strain evidence="10">WSJ</strain>
        <tissue evidence="10">Leaf</tissue>
    </source>
</reference>
<evidence type="ECO:0008006" key="12">
    <source>
        <dbReference type="Google" id="ProtNLM"/>
    </source>
</evidence>
<evidence type="ECO:0000256" key="2">
    <source>
        <dbReference type="ARBA" id="ARBA00008834"/>
    </source>
</evidence>
<evidence type="ECO:0000256" key="9">
    <source>
        <dbReference type="RuleBase" id="RU361169"/>
    </source>
</evidence>
<protein>
    <recommendedName>
        <fullName evidence="12">Polygalacturonase</fullName>
    </recommendedName>
</protein>
<keyword evidence="4" id="KW-0964">Secreted</keyword>